<dbReference type="RefSeq" id="WP_185970531.1">
    <property type="nucleotide sequence ID" value="NZ_VJND01000001.1"/>
</dbReference>
<dbReference type="AlphaFoldDB" id="A0A554WUW4"/>
<sequence>MHDTPRTQCRSTNGPLPLQGVHARGRVVGRTLEMQLEQRYCNPEDVNVEVVYTFPLPWHAVLLGLEVELNGETLSGIVKARNQARTDYEDALADVDSAVLVTVNPDRTHTLELGNLLPGETCVVRLRYVQPLQPQQGSLRLLLPTTLAPRYGDPVREGGYEPHAVPQVDPTAEYPFDIRIDIEGELTRAAIGSPSHPVTLRTLSGAAGTVVQVALGRTAWLDRDFVLVFDGIDQASHGLAAWDRLEPGLGVVMANFTPSLPDREPLPAALKVLVDCSGSMAGDSIQAARRALQRILQALRTGDRFSLSRFGSTVDHRSRGLWKVTSATLASGRRWVEMLDADMGGTEMGAAILSTLQLGSDHAPSGIGEGPSPQSDVLLITDGEIEAIDEVVATARRSRHRFFVVGIGASVAEGLLRRLAETTGGSCEFVAPGEEVEPAVLRLFHRMRAPKVLHARIEWPAGCTVHTEGGLPRSVFAGDDVTVFAWLRAPSAEALCGPVRLYGRIAGADGEVLLAELQPHFIEDEPSTLARLAAYQRYQQWRQAGADAPAVLHQQLPVLAEKYQLVTEDTSLVLVKQRAEGQQAHTMPELRSVKGMLAAGWGGHGSVQFDMDQPMFYYSMASDPGSTRMRFGIDPPAGADQNASLVRRAKRRLALLGDLLDDGPMQEVVRTPERKPEFWTSVGADTSEVSWAAHEGLTPAGFLEWLRLNPQKPPATFEALRQTGLPAAVVEWLEFVVGEHAPEAEVVAAFVQVMLTQHFTLAQAVASALGRLPKPQQPVCDAVLQAVRSALASMTETAWPQSVLDYGEVGEGG</sequence>
<evidence type="ECO:0000259" key="2">
    <source>
        <dbReference type="PROSITE" id="PS51468"/>
    </source>
</evidence>
<dbReference type="SMART" id="SM00609">
    <property type="entry name" value="VIT"/>
    <property type="match status" value="1"/>
</dbReference>
<feature type="domain" description="VWFA" evidence="1">
    <location>
        <begin position="269"/>
        <end position="447"/>
    </location>
</feature>
<organism evidence="3 4">
    <name type="scientific">Tepidimonas sediminis</name>
    <dbReference type="NCBI Taxonomy" id="2588941"/>
    <lineage>
        <taxon>Bacteria</taxon>
        <taxon>Pseudomonadati</taxon>
        <taxon>Pseudomonadota</taxon>
        <taxon>Betaproteobacteria</taxon>
        <taxon>Burkholderiales</taxon>
        <taxon>Tepidimonas</taxon>
    </lineage>
</organism>
<evidence type="ECO:0000259" key="1">
    <source>
        <dbReference type="PROSITE" id="PS50234"/>
    </source>
</evidence>
<dbReference type="PANTHER" id="PTHR45737">
    <property type="entry name" value="VON WILLEBRAND FACTOR A DOMAIN-CONTAINING PROTEIN 5A"/>
    <property type="match status" value="1"/>
</dbReference>
<gene>
    <name evidence="3" type="ORF">Tsedi_00181</name>
</gene>
<dbReference type="InterPro" id="IPR036465">
    <property type="entry name" value="vWFA_dom_sf"/>
</dbReference>
<dbReference type="PROSITE" id="PS51468">
    <property type="entry name" value="VIT"/>
    <property type="match status" value="1"/>
</dbReference>
<dbReference type="Gene3D" id="3.40.50.410">
    <property type="entry name" value="von Willebrand factor, type A domain"/>
    <property type="match status" value="1"/>
</dbReference>
<evidence type="ECO:0000313" key="4">
    <source>
        <dbReference type="Proteomes" id="UP000320225"/>
    </source>
</evidence>
<dbReference type="Pfam" id="PF08487">
    <property type="entry name" value="VIT"/>
    <property type="match status" value="1"/>
</dbReference>
<dbReference type="SUPFAM" id="SSF53300">
    <property type="entry name" value="vWA-like"/>
    <property type="match status" value="1"/>
</dbReference>
<accession>A0A554WUW4</accession>
<dbReference type="SMART" id="SM00327">
    <property type="entry name" value="VWA"/>
    <property type="match status" value="1"/>
</dbReference>
<dbReference type="InterPro" id="IPR013694">
    <property type="entry name" value="VIT"/>
</dbReference>
<dbReference type="Pfam" id="PF13768">
    <property type="entry name" value="VWA_3"/>
    <property type="match status" value="1"/>
</dbReference>
<reference evidence="3 4" key="1">
    <citation type="submission" date="2019-07" db="EMBL/GenBank/DDBJ databases">
        <title>Tepidimonas sediminis YIM 72259 draft genome.</title>
        <authorList>
            <person name="Da Costa M.S."/>
            <person name="Froufe H.J.C."/>
            <person name="Egas C."/>
            <person name="Albuquerque L."/>
        </authorList>
    </citation>
    <scope>NUCLEOTIDE SEQUENCE [LARGE SCALE GENOMIC DNA]</scope>
    <source>
        <strain evidence="3 4">YIM 72259</strain>
    </source>
</reference>
<comment type="caution">
    <text evidence="3">The sequence shown here is derived from an EMBL/GenBank/DDBJ whole genome shotgun (WGS) entry which is preliminary data.</text>
</comment>
<protein>
    <submittedName>
        <fullName evidence="3">Marine proteobacterial sortase target protein</fullName>
    </submittedName>
</protein>
<proteinExistence type="predicted"/>
<name>A0A554WUW4_9BURK</name>
<dbReference type="EMBL" id="VJND01000001">
    <property type="protein sequence ID" value="TSE27348.1"/>
    <property type="molecule type" value="Genomic_DNA"/>
</dbReference>
<evidence type="ECO:0000313" key="3">
    <source>
        <dbReference type="EMBL" id="TSE27348.1"/>
    </source>
</evidence>
<dbReference type="PROSITE" id="PS50234">
    <property type="entry name" value="VWFA"/>
    <property type="match status" value="1"/>
</dbReference>
<feature type="domain" description="VIT" evidence="2">
    <location>
        <begin position="2"/>
        <end position="130"/>
    </location>
</feature>
<dbReference type="InterPro" id="IPR002035">
    <property type="entry name" value="VWF_A"/>
</dbReference>
<dbReference type="PANTHER" id="PTHR45737:SF6">
    <property type="entry name" value="VON WILLEBRAND FACTOR A DOMAIN-CONTAINING PROTEIN 5A"/>
    <property type="match status" value="1"/>
</dbReference>
<dbReference type="Proteomes" id="UP000320225">
    <property type="component" value="Unassembled WGS sequence"/>
</dbReference>
<keyword evidence="4" id="KW-1185">Reference proteome</keyword>